<dbReference type="InterPro" id="IPR003591">
    <property type="entry name" value="Leu-rich_rpt_typical-subtyp"/>
</dbReference>
<keyword evidence="4" id="KW-0433">Leucine-rich repeat</keyword>
<dbReference type="PANTHER" id="PTHR48063">
    <property type="entry name" value="LRR RECEPTOR-LIKE KINASE"/>
    <property type="match status" value="1"/>
</dbReference>
<evidence type="ECO:0008006" key="17">
    <source>
        <dbReference type="Google" id="ProtNLM"/>
    </source>
</evidence>
<dbReference type="PANTHER" id="PTHR48063:SF112">
    <property type="entry name" value="RECEPTOR LIKE PROTEIN 30-LIKE"/>
    <property type="match status" value="1"/>
</dbReference>
<evidence type="ECO:0000256" key="3">
    <source>
        <dbReference type="ARBA" id="ARBA00022475"/>
    </source>
</evidence>
<dbReference type="InterPro" id="IPR032675">
    <property type="entry name" value="LRR_dom_sf"/>
</dbReference>
<evidence type="ECO:0000313" key="16">
    <source>
        <dbReference type="Proteomes" id="UP001085076"/>
    </source>
</evidence>
<feature type="transmembrane region" description="Helical" evidence="11">
    <location>
        <begin position="940"/>
        <end position="963"/>
    </location>
</feature>
<evidence type="ECO:0000256" key="6">
    <source>
        <dbReference type="ARBA" id="ARBA00022729"/>
    </source>
</evidence>
<gene>
    <name evidence="15" type="ORF">J5N97_023601</name>
</gene>
<organism evidence="15 16">
    <name type="scientific">Dioscorea zingiberensis</name>
    <dbReference type="NCBI Taxonomy" id="325984"/>
    <lineage>
        <taxon>Eukaryota</taxon>
        <taxon>Viridiplantae</taxon>
        <taxon>Streptophyta</taxon>
        <taxon>Embryophyta</taxon>
        <taxon>Tracheophyta</taxon>
        <taxon>Spermatophyta</taxon>
        <taxon>Magnoliopsida</taxon>
        <taxon>Liliopsida</taxon>
        <taxon>Dioscoreales</taxon>
        <taxon>Dioscoreaceae</taxon>
        <taxon>Dioscorea</taxon>
    </lineage>
</organism>
<keyword evidence="16" id="KW-1185">Reference proteome</keyword>
<sequence length="991" mass="108251">MVQKHTTTLHVHLLLMLFGCLCLGELSLSCTESERLALVKFKAGLEDPHQLLSSWTGEDCCTWRGVHCDNETWHVVSLDLQYHHLYEGLSNGGKLSGELSPSLLALQHLNHLDLSSNNFKGTEIPSFIGSLSGLSYLNLSNAGFIGRIPPQLGNLTRLRYLDLNSFYNIYGLHVDDSLQWLSSLSSLQYLDMSGVNLAKVSSDWFQSLDMLPILSALLLSNCQLQQLLPPPSPSYLNLTSSLTSIDLSNNQINSTFPLWILNCSNLVHLNLWFNHFHGMIPEAIGNMKALEVLQFGFNEFVGPLPESMGDLCNLLTLDLSFNNMNGDSSTLTGIFSGCAGANIDTLNLRSSNLSGELSGWLEMLKGTTTLDLSKNSLYGPIPSSIRNLSNLRTLYLTSNGLNGTLPESIGQLSELKVLDISHNSIGGVISEAHLANLSSLKELSMSQNSMVVNISKDWVPPFHLQDIAFQSCQLGPEFPAWLRTQKDFSVLDLSNTGITGQLPEWFWDLSHSIAILDLSNNQITGTIPASLNYAGIALINLSSNKFEGALPSLPPNAAYVDLSYNSFSGDLLPVLNGTLITLGHIYLSNNLLNGTIPISICNFRLVQVIDISNNFISGELPSCWANLIYLVALKLENNKLSGEIPASMGSLRLMEVLHLGNNNLSGEIPLPLRKCKILVTLDLGSNKLSGNIPAWIGENLLLLRILRLRSNMFHGDIPEELFNLASLQILDLAYNNLSGAIPQAFGNLSAMQLTNDARQSILDRFQGQVLTSVGNYSMIGYTDSLSVVTKGRQLEYSKTLQFVTSIDLSSNRLSGEIPEQIGNLHGVQNLNFSGNHLVGRIPNFISGLISLESLDLSRNKLAGEIPSSISVLTSLSHLNLSYNNLSGRIPSGNQLQTLDDASIYIGNNDLCGPPLTVKCGAKETVAFGTEGDDSDEPGLLWIYFGSAVGYALGLWAVFIALLINEALRNSYFGRVDNMHKKFSALITTVFK</sequence>
<keyword evidence="5 11" id="KW-0812">Transmembrane</keyword>
<dbReference type="SUPFAM" id="SSF52047">
    <property type="entry name" value="RNI-like"/>
    <property type="match status" value="2"/>
</dbReference>
<dbReference type="GO" id="GO:0005886">
    <property type="term" value="C:plasma membrane"/>
    <property type="evidence" value="ECO:0007669"/>
    <property type="project" value="UniProtKB-SubCell"/>
</dbReference>
<dbReference type="Pfam" id="PF23598">
    <property type="entry name" value="LRR_14"/>
    <property type="match status" value="1"/>
</dbReference>
<dbReference type="SMART" id="SM00369">
    <property type="entry name" value="LRR_TYP"/>
    <property type="match status" value="9"/>
</dbReference>
<evidence type="ECO:0000259" key="13">
    <source>
        <dbReference type="Pfam" id="PF08263"/>
    </source>
</evidence>
<dbReference type="SMART" id="SM00365">
    <property type="entry name" value="LRR_SD22"/>
    <property type="match status" value="5"/>
</dbReference>
<evidence type="ECO:0000256" key="12">
    <source>
        <dbReference type="SAM" id="SignalP"/>
    </source>
</evidence>
<comment type="similarity">
    <text evidence="2">Belongs to the RLP family.</text>
</comment>
<dbReference type="Pfam" id="PF08263">
    <property type="entry name" value="LRRNT_2"/>
    <property type="match status" value="1"/>
</dbReference>
<dbReference type="PROSITE" id="PS51450">
    <property type="entry name" value="LRR"/>
    <property type="match status" value="2"/>
</dbReference>
<dbReference type="InterPro" id="IPR046956">
    <property type="entry name" value="RLP23-like"/>
</dbReference>
<evidence type="ECO:0000256" key="10">
    <source>
        <dbReference type="ARBA" id="ARBA00023180"/>
    </source>
</evidence>
<evidence type="ECO:0000256" key="11">
    <source>
        <dbReference type="SAM" id="Phobius"/>
    </source>
</evidence>
<evidence type="ECO:0000256" key="9">
    <source>
        <dbReference type="ARBA" id="ARBA00023136"/>
    </source>
</evidence>
<evidence type="ECO:0000256" key="8">
    <source>
        <dbReference type="ARBA" id="ARBA00022989"/>
    </source>
</evidence>
<dbReference type="FunFam" id="3.80.10.10:FF:000111">
    <property type="entry name" value="LRR receptor-like serine/threonine-protein kinase ERECTA"/>
    <property type="match status" value="1"/>
</dbReference>
<evidence type="ECO:0000313" key="15">
    <source>
        <dbReference type="EMBL" id="KAJ0966684.1"/>
    </source>
</evidence>
<dbReference type="PRINTS" id="PR00019">
    <property type="entry name" value="LEURICHRPT"/>
</dbReference>
<feature type="signal peptide" evidence="12">
    <location>
        <begin position="1"/>
        <end position="24"/>
    </location>
</feature>
<evidence type="ECO:0000256" key="4">
    <source>
        <dbReference type="ARBA" id="ARBA00022614"/>
    </source>
</evidence>
<name>A0A9D5C5J3_9LILI</name>
<dbReference type="InterPro" id="IPR013210">
    <property type="entry name" value="LRR_N_plant-typ"/>
</dbReference>
<reference evidence="15" key="2">
    <citation type="journal article" date="2022" name="Hortic Res">
        <title>The genome of Dioscorea zingiberensis sheds light on the biosynthesis, origin and evolution of the medicinally important diosgenin saponins.</title>
        <authorList>
            <person name="Li Y."/>
            <person name="Tan C."/>
            <person name="Li Z."/>
            <person name="Guo J."/>
            <person name="Li S."/>
            <person name="Chen X."/>
            <person name="Wang C."/>
            <person name="Dai X."/>
            <person name="Yang H."/>
            <person name="Song W."/>
            <person name="Hou L."/>
            <person name="Xu J."/>
            <person name="Tong Z."/>
            <person name="Xu A."/>
            <person name="Yuan X."/>
            <person name="Wang W."/>
            <person name="Yang Q."/>
            <person name="Chen L."/>
            <person name="Sun Z."/>
            <person name="Wang K."/>
            <person name="Pan B."/>
            <person name="Chen J."/>
            <person name="Bao Y."/>
            <person name="Liu F."/>
            <person name="Qi X."/>
            <person name="Gang D.R."/>
            <person name="Wen J."/>
            <person name="Li J."/>
        </authorList>
    </citation>
    <scope>NUCLEOTIDE SEQUENCE</scope>
    <source>
        <strain evidence="15">Dzin_1.0</strain>
    </source>
</reference>
<keyword evidence="8 11" id="KW-1133">Transmembrane helix</keyword>
<evidence type="ECO:0000256" key="2">
    <source>
        <dbReference type="ARBA" id="ARBA00009592"/>
    </source>
</evidence>
<dbReference type="InterPro" id="IPR001611">
    <property type="entry name" value="Leu-rich_rpt"/>
</dbReference>
<dbReference type="InterPro" id="IPR055414">
    <property type="entry name" value="LRR_R13L4/SHOC2-like"/>
</dbReference>
<keyword evidence="10" id="KW-0325">Glycoprotein</keyword>
<dbReference type="EMBL" id="JAGGNH010000007">
    <property type="protein sequence ID" value="KAJ0966684.1"/>
    <property type="molecule type" value="Genomic_DNA"/>
</dbReference>
<dbReference type="Pfam" id="PF00560">
    <property type="entry name" value="LRR_1"/>
    <property type="match status" value="12"/>
</dbReference>
<feature type="domain" description="Disease resistance R13L4/SHOC-2-like LRR" evidence="14">
    <location>
        <begin position="97"/>
        <end position="296"/>
    </location>
</feature>
<comment type="caution">
    <text evidence="15">The sequence shown here is derived from an EMBL/GenBank/DDBJ whole genome shotgun (WGS) entry which is preliminary data.</text>
</comment>
<proteinExistence type="inferred from homology"/>
<dbReference type="Pfam" id="PF13855">
    <property type="entry name" value="LRR_8"/>
    <property type="match status" value="1"/>
</dbReference>
<dbReference type="SUPFAM" id="SSF52058">
    <property type="entry name" value="L domain-like"/>
    <property type="match status" value="2"/>
</dbReference>
<evidence type="ECO:0000256" key="1">
    <source>
        <dbReference type="ARBA" id="ARBA00004251"/>
    </source>
</evidence>
<reference evidence="15" key="1">
    <citation type="submission" date="2021-03" db="EMBL/GenBank/DDBJ databases">
        <authorList>
            <person name="Li Z."/>
            <person name="Yang C."/>
        </authorList>
    </citation>
    <scope>NUCLEOTIDE SEQUENCE</scope>
    <source>
        <strain evidence="15">Dzin_1.0</strain>
        <tissue evidence="15">Leaf</tissue>
    </source>
</reference>
<dbReference type="FunFam" id="3.80.10.10:FF:000095">
    <property type="entry name" value="LRR receptor-like serine/threonine-protein kinase GSO1"/>
    <property type="match status" value="2"/>
</dbReference>
<dbReference type="OrthoDB" id="1060944at2759"/>
<evidence type="ECO:0000259" key="14">
    <source>
        <dbReference type="Pfam" id="PF23598"/>
    </source>
</evidence>
<dbReference type="FunFam" id="3.80.10.10:FF:000041">
    <property type="entry name" value="LRR receptor-like serine/threonine-protein kinase ERECTA"/>
    <property type="match status" value="1"/>
</dbReference>
<protein>
    <recommendedName>
        <fullName evidence="17">Leucine-rich repeat-containing N-terminal plant-type domain-containing protein</fullName>
    </recommendedName>
</protein>
<dbReference type="PROSITE" id="PS51257">
    <property type="entry name" value="PROKAR_LIPOPROTEIN"/>
    <property type="match status" value="1"/>
</dbReference>
<dbReference type="Proteomes" id="UP001085076">
    <property type="component" value="Miscellaneous, Linkage group lg07"/>
</dbReference>
<keyword evidence="3" id="KW-1003">Cell membrane</keyword>
<dbReference type="AlphaFoldDB" id="A0A9D5C5J3"/>
<keyword evidence="6 12" id="KW-0732">Signal</keyword>
<accession>A0A9D5C5J3</accession>
<dbReference type="FunFam" id="3.80.10.10:FF:000129">
    <property type="entry name" value="Leucine-rich repeat receptor-like kinase"/>
    <property type="match status" value="1"/>
</dbReference>
<evidence type="ECO:0000256" key="5">
    <source>
        <dbReference type="ARBA" id="ARBA00022692"/>
    </source>
</evidence>
<feature type="domain" description="Leucine-rich repeat-containing N-terminal plant-type" evidence="13">
    <location>
        <begin position="33"/>
        <end position="69"/>
    </location>
</feature>
<feature type="chain" id="PRO_5039082398" description="Leucine-rich repeat-containing N-terminal plant-type domain-containing protein" evidence="12">
    <location>
        <begin position="25"/>
        <end position="991"/>
    </location>
</feature>
<evidence type="ECO:0000256" key="7">
    <source>
        <dbReference type="ARBA" id="ARBA00022737"/>
    </source>
</evidence>
<dbReference type="Gene3D" id="3.80.10.10">
    <property type="entry name" value="Ribonuclease Inhibitor"/>
    <property type="match status" value="5"/>
</dbReference>
<keyword evidence="9 11" id="KW-0472">Membrane</keyword>
<keyword evidence="7" id="KW-0677">Repeat</keyword>
<comment type="subcellular location">
    <subcellularLocation>
        <location evidence="1">Cell membrane</location>
        <topology evidence="1">Single-pass type I membrane protein</topology>
    </subcellularLocation>
</comment>